<evidence type="ECO:0000256" key="1">
    <source>
        <dbReference type="SAM" id="MobiDB-lite"/>
    </source>
</evidence>
<dbReference type="EMBL" id="BKCJ010004196">
    <property type="protein sequence ID" value="GEU59580.1"/>
    <property type="molecule type" value="Genomic_DNA"/>
</dbReference>
<organism evidence="2">
    <name type="scientific">Tanacetum cinerariifolium</name>
    <name type="common">Dalmatian daisy</name>
    <name type="synonym">Chrysanthemum cinerariifolium</name>
    <dbReference type="NCBI Taxonomy" id="118510"/>
    <lineage>
        <taxon>Eukaryota</taxon>
        <taxon>Viridiplantae</taxon>
        <taxon>Streptophyta</taxon>
        <taxon>Embryophyta</taxon>
        <taxon>Tracheophyta</taxon>
        <taxon>Spermatophyta</taxon>
        <taxon>Magnoliopsida</taxon>
        <taxon>eudicotyledons</taxon>
        <taxon>Gunneridae</taxon>
        <taxon>Pentapetalae</taxon>
        <taxon>asterids</taxon>
        <taxon>campanulids</taxon>
        <taxon>Asterales</taxon>
        <taxon>Asteraceae</taxon>
        <taxon>Asteroideae</taxon>
        <taxon>Anthemideae</taxon>
        <taxon>Anthemidinae</taxon>
        <taxon>Tanacetum</taxon>
    </lineage>
</organism>
<dbReference type="InterPro" id="IPR003903">
    <property type="entry name" value="UIM_dom"/>
</dbReference>
<reference evidence="2" key="1">
    <citation type="journal article" date="2019" name="Sci. Rep.">
        <title>Draft genome of Tanacetum cinerariifolium, the natural source of mosquito coil.</title>
        <authorList>
            <person name="Yamashiro T."/>
            <person name="Shiraishi A."/>
            <person name="Satake H."/>
            <person name="Nakayama K."/>
        </authorList>
    </citation>
    <scope>NUCLEOTIDE SEQUENCE</scope>
</reference>
<protein>
    <submittedName>
        <fullName evidence="2">Retrovirus-related Pol polyprotein from transposon TNT 1-94</fullName>
    </submittedName>
</protein>
<feature type="compositionally biased region" description="Polar residues" evidence="1">
    <location>
        <begin position="555"/>
        <end position="573"/>
    </location>
</feature>
<dbReference type="PROSITE" id="PS50330">
    <property type="entry name" value="UIM"/>
    <property type="match status" value="1"/>
</dbReference>
<comment type="caution">
    <text evidence="2">The sequence shown here is derived from an EMBL/GenBank/DDBJ whole genome shotgun (WGS) entry which is preliminary data.</text>
</comment>
<feature type="region of interest" description="Disordered" evidence="1">
    <location>
        <begin position="1"/>
        <end position="21"/>
    </location>
</feature>
<accession>A0A6L2LEL0</accession>
<evidence type="ECO:0000313" key="2">
    <source>
        <dbReference type="EMBL" id="GEU59580.1"/>
    </source>
</evidence>
<gene>
    <name evidence="2" type="ORF">Tci_031558</name>
</gene>
<proteinExistence type="predicted"/>
<sequence>MANLSEDIQCAGSDTRPPTLDRTDFASWQQWIRLYYRGKENGVNILKSIDEGSFQMGTLRETLTEGTEGALHLGPERPRVYSDLTSEEKDRMQLNSKFVNNMLPEWGRFVTVVKLKRGFKDSNYDQLYAYLKQHEGNNARGTGATGYEGAQNRVGYANPGQARQIKCYNYNGIRHLARNRTQPKRPQKLEYFKDKMLLMQAQKNGVALDEEQLLFIEGGQDNAVNEDVDEQLVHDLALNVDNVFQSVDCDTLYDEAGPSYDSDILSEVHDHDHYQDAVCEHHEVHEIHDDVQPNYGVDSLADYTSDNNMIPYDQYVKDNAVPVVQSNVSSVTNDAYMMILNDMHESPVQHVSVTTQNNIVDKSLTAELATYKEQVKLYERRARFELTKKEQKIDEQLRIVITKHTMADMNIPANDAPTEQAPAVAPPTRTDDQILPVEDVPVEEPAYNKEEENLQHALELSLKEQTERTQGPSRPVAIRKPDSGRIQPLLDVQGKGKKKVIDEQAALDLLTLLTPKNKSLTGPNPGDHDEGQDGPNPGVQDEGQARLNPGDAAESQPQSNEEFTTTSYPNVQENYKLPSEDSVIPEEPEEELGKTNAEAEVQSMVLVPIHQDTSLVSPMTTLVIYLTTSQSGSLLPTSTATTSVVMTTTTILPPPPQPQQSTTDPTLLKRIDELKQHMANLLQYNLAMEEMLDKHRSRLYKLENLNIPHHVSKAVDEIVTDAVDWAMQAPLQARFSDLPVVDMKETNSYQIWKKLAKRKERKVTYQELLLGLHRHNHTFTSSSRCIWCSSEAPSSSKFAASVPQSMAWTTSDTRYESAGISGTQELSPTDSLIQDDSIPDEQVYLSDDEDSENDHLPKAVLRKDWWKPLLEKERPVTPEPAWTIPSSTLSDTGDMTNFLNWYCRQVNKTMLTPADLEGKGSSLALSISKMKAASYPDFGLELFVPEQMWIDDKSDPPCGFSVSFELKPTPDMGMTIDFEDLNLLLLQGYLDYLLSSDKRMLSTAVKLWTRNLVIGKRVENFQLVVFSVNNNERKIMRFNEIYKFSDGTLTWILEALAYKVKEFKLKRLNPDFFREQNDIVIPFKRV</sequence>
<feature type="region of interest" description="Disordered" evidence="1">
    <location>
        <begin position="463"/>
        <end position="498"/>
    </location>
</feature>
<feature type="region of interest" description="Disordered" evidence="1">
    <location>
        <begin position="515"/>
        <end position="574"/>
    </location>
</feature>
<name>A0A6L2LEL0_TANCI</name>
<dbReference type="AlphaFoldDB" id="A0A6L2LEL0"/>
<feature type="region of interest" description="Disordered" evidence="1">
    <location>
        <begin position="414"/>
        <end position="434"/>
    </location>
</feature>